<dbReference type="EMBL" id="JAAGNN010000001">
    <property type="protein sequence ID" value="KAF4093617.1"/>
    <property type="molecule type" value="Genomic_DNA"/>
</dbReference>
<feature type="region of interest" description="Disordered" evidence="1">
    <location>
        <begin position="1"/>
        <end position="67"/>
    </location>
</feature>
<evidence type="ECO:0000313" key="2">
    <source>
        <dbReference type="EMBL" id="KAF4093617.1"/>
    </source>
</evidence>
<comment type="caution">
    <text evidence="2">The sequence shown here is derived from an EMBL/GenBank/DDBJ whole genome shotgun (WGS) entry which is preliminary data.</text>
</comment>
<protein>
    <submittedName>
        <fullName evidence="2">Uncharacterized protein</fullName>
    </submittedName>
</protein>
<evidence type="ECO:0000256" key="1">
    <source>
        <dbReference type="SAM" id="MobiDB-lite"/>
    </source>
</evidence>
<accession>A0A7J6BG64</accession>
<name>A0A7J6BG64_AMEME</name>
<proteinExistence type="predicted"/>
<keyword evidence="3" id="KW-1185">Reference proteome</keyword>
<dbReference type="Proteomes" id="UP000593565">
    <property type="component" value="Unassembled WGS sequence"/>
</dbReference>
<gene>
    <name evidence="2" type="ORF">AMELA_G00004120</name>
</gene>
<dbReference type="AlphaFoldDB" id="A0A7J6BG64"/>
<organism evidence="2 3">
    <name type="scientific">Ameiurus melas</name>
    <name type="common">Black bullhead</name>
    <name type="synonym">Silurus melas</name>
    <dbReference type="NCBI Taxonomy" id="219545"/>
    <lineage>
        <taxon>Eukaryota</taxon>
        <taxon>Metazoa</taxon>
        <taxon>Chordata</taxon>
        <taxon>Craniata</taxon>
        <taxon>Vertebrata</taxon>
        <taxon>Euteleostomi</taxon>
        <taxon>Actinopterygii</taxon>
        <taxon>Neopterygii</taxon>
        <taxon>Teleostei</taxon>
        <taxon>Ostariophysi</taxon>
        <taxon>Siluriformes</taxon>
        <taxon>Ictaluridae</taxon>
        <taxon>Ameiurus</taxon>
    </lineage>
</organism>
<reference evidence="2 3" key="1">
    <citation type="submission" date="2020-02" db="EMBL/GenBank/DDBJ databases">
        <title>A chromosome-scale genome assembly of the black bullhead catfish (Ameiurus melas).</title>
        <authorList>
            <person name="Wen M."/>
            <person name="Zham M."/>
            <person name="Cabau C."/>
            <person name="Klopp C."/>
            <person name="Donnadieu C."/>
            <person name="Roques C."/>
            <person name="Bouchez O."/>
            <person name="Lampietro C."/>
            <person name="Jouanno E."/>
            <person name="Herpin A."/>
            <person name="Louis A."/>
            <person name="Berthelot C."/>
            <person name="Parey E."/>
            <person name="Roest-Crollius H."/>
            <person name="Braasch I."/>
            <person name="Postlethwait J."/>
            <person name="Robinson-Rechavi M."/>
            <person name="Echchiki A."/>
            <person name="Begum T."/>
            <person name="Montfort J."/>
            <person name="Schartl M."/>
            <person name="Bobe J."/>
            <person name="Guiguen Y."/>
        </authorList>
    </citation>
    <scope>NUCLEOTIDE SEQUENCE [LARGE SCALE GENOMIC DNA]</scope>
    <source>
        <strain evidence="2">M_S1</strain>
        <tissue evidence="2">Blood</tissue>
    </source>
</reference>
<evidence type="ECO:0000313" key="3">
    <source>
        <dbReference type="Proteomes" id="UP000593565"/>
    </source>
</evidence>
<sequence length="81" mass="8525">MWQQRGGRAPAEYGTESGTGIHKGQSGSQRPSRGAPDSGSKPSMGASHGKKKAYNIEQQNVKSGKDVNGVGKSILVFLPEQ</sequence>